<reference evidence="1 2" key="1">
    <citation type="journal article" date="2020" name="Cell">
        <title>Large-Scale Comparative Analyses of Tick Genomes Elucidate Their Genetic Diversity and Vector Capacities.</title>
        <authorList>
            <consortium name="Tick Genome and Microbiome Consortium (TIGMIC)"/>
            <person name="Jia N."/>
            <person name="Wang J."/>
            <person name="Shi W."/>
            <person name="Du L."/>
            <person name="Sun Y."/>
            <person name="Zhan W."/>
            <person name="Jiang J.F."/>
            <person name="Wang Q."/>
            <person name="Zhang B."/>
            <person name="Ji P."/>
            <person name="Bell-Sakyi L."/>
            <person name="Cui X.M."/>
            <person name="Yuan T.T."/>
            <person name="Jiang B.G."/>
            <person name="Yang W.F."/>
            <person name="Lam T.T."/>
            <person name="Chang Q.C."/>
            <person name="Ding S.J."/>
            <person name="Wang X.J."/>
            <person name="Zhu J.G."/>
            <person name="Ruan X.D."/>
            <person name="Zhao L."/>
            <person name="Wei J.T."/>
            <person name="Ye R.Z."/>
            <person name="Que T.C."/>
            <person name="Du C.H."/>
            <person name="Zhou Y.H."/>
            <person name="Cheng J.X."/>
            <person name="Dai P.F."/>
            <person name="Guo W.B."/>
            <person name="Han X.H."/>
            <person name="Huang E.J."/>
            <person name="Li L.F."/>
            <person name="Wei W."/>
            <person name="Gao Y.C."/>
            <person name="Liu J.Z."/>
            <person name="Shao H.Z."/>
            <person name="Wang X."/>
            <person name="Wang C.C."/>
            <person name="Yang T.C."/>
            <person name="Huo Q.B."/>
            <person name="Li W."/>
            <person name="Chen H.Y."/>
            <person name="Chen S.E."/>
            <person name="Zhou L.G."/>
            <person name="Ni X.B."/>
            <person name="Tian J.H."/>
            <person name="Sheng Y."/>
            <person name="Liu T."/>
            <person name="Pan Y.S."/>
            <person name="Xia L.Y."/>
            <person name="Li J."/>
            <person name="Zhao F."/>
            <person name="Cao W.C."/>
        </authorList>
    </citation>
    <scope>NUCLEOTIDE SEQUENCE [LARGE SCALE GENOMIC DNA]</scope>
    <source>
        <strain evidence="1">Iper-2018</strain>
    </source>
</reference>
<dbReference type="EMBL" id="JABSTQ010009691">
    <property type="protein sequence ID" value="KAG0426748.1"/>
    <property type="molecule type" value="Genomic_DNA"/>
</dbReference>
<proteinExistence type="predicted"/>
<name>A0AC60PZG7_IXOPE</name>
<accession>A0AC60PZG7</accession>
<comment type="caution">
    <text evidence="1">The sequence shown here is derived from an EMBL/GenBank/DDBJ whole genome shotgun (WGS) entry which is preliminary data.</text>
</comment>
<evidence type="ECO:0000313" key="1">
    <source>
        <dbReference type="EMBL" id="KAG0426748.1"/>
    </source>
</evidence>
<sequence length="333" mass="36173">MLYVQRWTSTATTEVIPEALALVPSSFGNPIVGPGRSVRDAHFWDLNLSFLLCVVCCCRVPVLVCVFNVRALDGASVCVDVDCSQDALPSIFHRPIDLTCRWWVAVLLGRHGKSWKLDDAPKGETLLDVGSGPVVLSSLVASSRFKHIVLSDLVEGNRLELNKWINQEEDAIDWSHTAEQIAAIEGYSDIKNGALEIIERTRSAIRKVVPCDVLEPGVLPMEHRETFDVVLSSGCLDAAAADHESFRRVICNVAPLVKPGGLLVICGATVVSILPSLSLEESASIDCLPPSSMLRLLVALSFYGAWTLQDVTADLVDVPQPRVCRVFCGAATK</sequence>
<protein>
    <submittedName>
        <fullName evidence="1">Uncharacterized protein</fullName>
    </submittedName>
</protein>
<organism evidence="1 2">
    <name type="scientific">Ixodes persulcatus</name>
    <name type="common">Taiga tick</name>
    <dbReference type="NCBI Taxonomy" id="34615"/>
    <lineage>
        <taxon>Eukaryota</taxon>
        <taxon>Metazoa</taxon>
        <taxon>Ecdysozoa</taxon>
        <taxon>Arthropoda</taxon>
        <taxon>Chelicerata</taxon>
        <taxon>Arachnida</taxon>
        <taxon>Acari</taxon>
        <taxon>Parasitiformes</taxon>
        <taxon>Ixodida</taxon>
        <taxon>Ixodoidea</taxon>
        <taxon>Ixodidae</taxon>
        <taxon>Ixodinae</taxon>
        <taxon>Ixodes</taxon>
    </lineage>
</organism>
<evidence type="ECO:0000313" key="2">
    <source>
        <dbReference type="Proteomes" id="UP000805193"/>
    </source>
</evidence>
<gene>
    <name evidence="1" type="ORF">HPB47_026174</name>
</gene>
<dbReference type="Proteomes" id="UP000805193">
    <property type="component" value="Unassembled WGS sequence"/>
</dbReference>
<keyword evidence="2" id="KW-1185">Reference proteome</keyword>